<accession>Q6IHG5</accession>
<evidence type="ECO:0000256" key="1">
    <source>
        <dbReference type="SAM" id="MobiDB-lite"/>
    </source>
</evidence>
<protein>
    <submittedName>
        <fullName evidence="3">HDC02628</fullName>
    </submittedName>
</protein>
<reference evidence="3" key="1">
    <citation type="journal article" date="2003" name="Genome Biol.">
        <title>An integrated gene annotation and transcriptional profiling approach towards the full gene content of the Drosophila genome.</title>
        <authorList>
            <person name="Hild M."/>
            <person name="Beckmann B."/>
            <person name="Haas S.A."/>
            <person name="Koch B."/>
            <person name="Solovyev V."/>
            <person name="Busold C."/>
            <person name="Fellenberg K."/>
            <person name="Boutros M."/>
            <person name="Vingron M."/>
            <person name="Sauer F."/>
            <person name="Hoheisel J.D."/>
            <person name="Paro R."/>
        </authorList>
    </citation>
    <scope>NUCLEOTIDE SEQUENCE</scope>
</reference>
<dbReference type="AlphaFoldDB" id="Q6IHG5"/>
<organism evidence="3">
    <name type="scientific">Drosophila melanogaster</name>
    <name type="common">Fruit fly</name>
    <dbReference type="NCBI Taxonomy" id="7227"/>
    <lineage>
        <taxon>Eukaryota</taxon>
        <taxon>Metazoa</taxon>
        <taxon>Ecdysozoa</taxon>
        <taxon>Arthropoda</taxon>
        <taxon>Hexapoda</taxon>
        <taxon>Insecta</taxon>
        <taxon>Pterygota</taxon>
        <taxon>Neoptera</taxon>
        <taxon>Endopterygota</taxon>
        <taxon>Diptera</taxon>
        <taxon>Brachycera</taxon>
        <taxon>Muscomorpha</taxon>
        <taxon>Ephydroidea</taxon>
        <taxon>Drosophilidae</taxon>
        <taxon>Drosophila</taxon>
        <taxon>Sophophora</taxon>
    </lineage>
</organism>
<gene>
    <name evidence="3" type="ORF">HDC02628</name>
</gene>
<name>Q6IHG5_DROME</name>
<feature type="chain" id="PRO_5004274516" evidence="2">
    <location>
        <begin position="22"/>
        <end position="116"/>
    </location>
</feature>
<evidence type="ECO:0000256" key="2">
    <source>
        <dbReference type="SAM" id="SignalP"/>
    </source>
</evidence>
<keyword evidence="2" id="KW-0732">Signal</keyword>
<proteinExistence type="predicted"/>
<evidence type="ECO:0000313" key="3">
    <source>
        <dbReference type="EMBL" id="DAA03650.1"/>
    </source>
</evidence>
<feature type="signal peptide" evidence="2">
    <location>
        <begin position="1"/>
        <end position="21"/>
    </location>
</feature>
<dbReference type="EMBL" id="BK003451">
    <property type="protein sequence ID" value="DAA03650.1"/>
    <property type="molecule type" value="Genomic_DNA"/>
</dbReference>
<feature type="region of interest" description="Disordered" evidence="1">
    <location>
        <begin position="90"/>
        <end position="116"/>
    </location>
</feature>
<sequence length="116" mass="12714">MTNRPQQPVISLLLLVRILMTVPVPDRTEPAPQSFHSIRVGIPAISPSFLSASPVHLHGATPLSWQLFVQFVGQGERSMRCRLSITMAGDDDYGDDGVHSDDCDYDYDSNNTQSAG</sequence>